<dbReference type="STRING" id="1028.SAMN05661096_02264"/>
<dbReference type="RefSeq" id="WP_085517212.1">
    <property type="nucleotide sequence ID" value="NZ_FXAW01000004.1"/>
</dbReference>
<evidence type="ECO:0000256" key="3">
    <source>
        <dbReference type="ARBA" id="ARBA00022989"/>
    </source>
</evidence>
<dbReference type="PANTHER" id="PTHR22550">
    <property type="entry name" value="SPORE GERMINATION PROTEIN"/>
    <property type="match status" value="1"/>
</dbReference>
<feature type="transmembrane region" description="Helical" evidence="5">
    <location>
        <begin position="298"/>
        <end position="320"/>
    </location>
</feature>
<keyword evidence="4 5" id="KW-0472">Membrane</keyword>
<accession>A0A1X7K415</accession>
<feature type="transmembrane region" description="Helical" evidence="5">
    <location>
        <begin position="12"/>
        <end position="31"/>
    </location>
</feature>
<keyword evidence="2 5" id="KW-0812">Transmembrane</keyword>
<evidence type="ECO:0000256" key="2">
    <source>
        <dbReference type="ARBA" id="ARBA00022692"/>
    </source>
</evidence>
<dbReference type="AlphaFoldDB" id="A0A1X7K415"/>
<keyword evidence="3 5" id="KW-1133">Transmembrane helix</keyword>
<evidence type="ECO:0000256" key="5">
    <source>
        <dbReference type="SAM" id="Phobius"/>
    </source>
</evidence>
<evidence type="ECO:0000313" key="8">
    <source>
        <dbReference type="Proteomes" id="UP000193804"/>
    </source>
</evidence>
<dbReference type="SUPFAM" id="SSF53300">
    <property type="entry name" value="vWA-like"/>
    <property type="match status" value="1"/>
</dbReference>
<dbReference type="PROSITE" id="PS50234">
    <property type="entry name" value="VWFA"/>
    <property type="match status" value="1"/>
</dbReference>
<gene>
    <name evidence="7" type="ORF">SAMN05661096_02264</name>
</gene>
<name>A0A1X7K415_9BACT</name>
<proteinExistence type="predicted"/>
<sequence>MTWIHSLGAEEIIFIIIFLVLYLAYTYRVFTVAKRVGQAYSNILPKFLLRSSIFALLIVSLLGPSFGDDKKEIKAVGKDIMIAVDLSASMDANDVAPTRLEKIKYELKNVVDAFSSDRIGLLIFSSEAFVQCPLTYDQNALNLFIETLNTGLVPGSSTDFGGALNMAHEKLTSEDAPSSQQKSKIIILISDGEDFGDDTEGAISKINDSGIRLFSLGVGTEEGSKIRTRRGFRKDKSGNDIITKLDSRSLEDLADQTDGEYFEINKNGNEVGRLISTINNIEGELKDAKTVDVSANKYFYFLMAAIILLLLDLVTTLKIIKI</sequence>
<dbReference type="SMART" id="SM00327">
    <property type="entry name" value="VWA"/>
    <property type="match status" value="1"/>
</dbReference>
<dbReference type="Proteomes" id="UP000193804">
    <property type="component" value="Unassembled WGS sequence"/>
</dbReference>
<reference evidence="8" key="1">
    <citation type="submission" date="2017-04" db="EMBL/GenBank/DDBJ databases">
        <authorList>
            <person name="Varghese N."/>
            <person name="Submissions S."/>
        </authorList>
    </citation>
    <scope>NUCLEOTIDE SEQUENCE [LARGE SCALE GENOMIC DNA]</scope>
    <source>
        <strain evidence="8">DSM 4125</strain>
    </source>
</reference>
<evidence type="ECO:0000256" key="4">
    <source>
        <dbReference type="ARBA" id="ARBA00023136"/>
    </source>
</evidence>
<keyword evidence="1" id="KW-1003">Cell membrane</keyword>
<organism evidence="7 8">
    <name type="scientific">Marivirga sericea</name>
    <dbReference type="NCBI Taxonomy" id="1028"/>
    <lineage>
        <taxon>Bacteria</taxon>
        <taxon>Pseudomonadati</taxon>
        <taxon>Bacteroidota</taxon>
        <taxon>Cytophagia</taxon>
        <taxon>Cytophagales</taxon>
        <taxon>Marivirgaceae</taxon>
        <taxon>Marivirga</taxon>
    </lineage>
</organism>
<dbReference type="Pfam" id="PF00092">
    <property type="entry name" value="VWA"/>
    <property type="match status" value="1"/>
</dbReference>
<dbReference type="InterPro" id="IPR002035">
    <property type="entry name" value="VWF_A"/>
</dbReference>
<dbReference type="Gene3D" id="3.40.50.410">
    <property type="entry name" value="von Willebrand factor, type A domain"/>
    <property type="match status" value="1"/>
</dbReference>
<dbReference type="EMBL" id="FXAW01000004">
    <property type="protein sequence ID" value="SMG34939.1"/>
    <property type="molecule type" value="Genomic_DNA"/>
</dbReference>
<feature type="domain" description="VWFA" evidence="6">
    <location>
        <begin position="79"/>
        <end position="278"/>
    </location>
</feature>
<protein>
    <submittedName>
        <fullName evidence="7">Ca-activated chloride channel family protein</fullName>
    </submittedName>
</protein>
<dbReference type="PANTHER" id="PTHR22550:SF5">
    <property type="entry name" value="LEUCINE ZIPPER PROTEIN 4"/>
    <property type="match status" value="1"/>
</dbReference>
<evidence type="ECO:0000256" key="1">
    <source>
        <dbReference type="ARBA" id="ARBA00022475"/>
    </source>
</evidence>
<dbReference type="InterPro" id="IPR050768">
    <property type="entry name" value="UPF0353/GerABKA_families"/>
</dbReference>
<evidence type="ECO:0000259" key="6">
    <source>
        <dbReference type="PROSITE" id="PS50234"/>
    </source>
</evidence>
<dbReference type="InterPro" id="IPR036465">
    <property type="entry name" value="vWFA_dom_sf"/>
</dbReference>
<dbReference type="OrthoDB" id="6206554at2"/>
<keyword evidence="8" id="KW-1185">Reference proteome</keyword>
<feature type="transmembrane region" description="Helical" evidence="5">
    <location>
        <begin position="43"/>
        <end position="63"/>
    </location>
</feature>
<evidence type="ECO:0000313" key="7">
    <source>
        <dbReference type="EMBL" id="SMG34939.1"/>
    </source>
</evidence>